<dbReference type="Proteomes" id="UP000235015">
    <property type="component" value="Unassembled WGS sequence"/>
</dbReference>
<dbReference type="NCBIfam" id="TIGR03504">
    <property type="entry name" value="FimV_Cterm"/>
    <property type="match status" value="1"/>
</dbReference>
<feature type="region of interest" description="Disordered" evidence="1">
    <location>
        <begin position="440"/>
        <end position="499"/>
    </location>
</feature>
<evidence type="ECO:0000256" key="1">
    <source>
        <dbReference type="SAM" id="MobiDB-lite"/>
    </source>
</evidence>
<feature type="compositionally biased region" description="Low complexity" evidence="1">
    <location>
        <begin position="390"/>
        <end position="408"/>
    </location>
</feature>
<dbReference type="PROSITE" id="PS51782">
    <property type="entry name" value="LYSM"/>
    <property type="match status" value="1"/>
</dbReference>
<dbReference type="Gene3D" id="1.20.58.2200">
    <property type="match status" value="1"/>
</dbReference>
<dbReference type="SUPFAM" id="SSF48452">
    <property type="entry name" value="TPR-like"/>
    <property type="match status" value="1"/>
</dbReference>
<feature type="region of interest" description="Disordered" evidence="1">
    <location>
        <begin position="836"/>
        <end position="856"/>
    </location>
</feature>
<dbReference type="InterPro" id="IPR020012">
    <property type="entry name" value="LysM_FimV"/>
</dbReference>
<reference evidence="5 6" key="1">
    <citation type="submission" date="2017-11" db="EMBL/GenBank/DDBJ databases">
        <title>Genome-resolved metagenomics identifies genetic mobility, metabolic interactions, and unexpected diversity in perchlorate-reducing communities.</title>
        <authorList>
            <person name="Barnum T.P."/>
            <person name="Figueroa I.A."/>
            <person name="Carlstrom C.I."/>
            <person name="Lucas L.N."/>
            <person name="Engelbrektson A.L."/>
            <person name="Coates J.D."/>
        </authorList>
    </citation>
    <scope>NUCLEOTIDE SEQUENCE [LARGE SCALE GENOMIC DNA]</scope>
    <source>
        <strain evidence="5">BM301</strain>
    </source>
</reference>
<dbReference type="STRING" id="1111735.GCA_000428045_03328"/>
<accession>A0A2N6D1F7</accession>
<keyword evidence="3" id="KW-0732">Signal</keyword>
<feature type="compositionally biased region" description="Low complexity" evidence="1">
    <location>
        <begin position="473"/>
        <end position="483"/>
    </location>
</feature>
<dbReference type="InterPro" id="IPR038440">
    <property type="entry name" value="FimV_C_sf"/>
</dbReference>
<feature type="compositionally biased region" description="Low complexity" evidence="1">
    <location>
        <begin position="440"/>
        <end position="454"/>
    </location>
</feature>
<dbReference type="AlphaFoldDB" id="A0A2N6D1F7"/>
<feature type="signal peptide" evidence="3">
    <location>
        <begin position="1"/>
        <end position="22"/>
    </location>
</feature>
<evidence type="ECO:0000313" key="6">
    <source>
        <dbReference type="Proteomes" id="UP000235015"/>
    </source>
</evidence>
<dbReference type="RefSeq" id="WP_273437295.1">
    <property type="nucleotide sequence ID" value="NZ_PKUN01000001.1"/>
</dbReference>
<proteinExistence type="predicted"/>
<keyword evidence="2" id="KW-1133">Transmembrane helix</keyword>
<organism evidence="5 6">
    <name type="scientific">Sedimenticola selenatireducens</name>
    <dbReference type="NCBI Taxonomy" id="191960"/>
    <lineage>
        <taxon>Bacteria</taxon>
        <taxon>Pseudomonadati</taxon>
        <taxon>Pseudomonadota</taxon>
        <taxon>Gammaproteobacteria</taxon>
        <taxon>Chromatiales</taxon>
        <taxon>Sedimenticolaceae</taxon>
        <taxon>Sedimenticola</taxon>
    </lineage>
</organism>
<dbReference type="NCBIfam" id="TIGR03505">
    <property type="entry name" value="FimV_core"/>
    <property type="match status" value="1"/>
</dbReference>
<dbReference type="CDD" id="cd00118">
    <property type="entry name" value="LysM"/>
    <property type="match status" value="1"/>
</dbReference>
<comment type="caution">
    <text evidence="5">The sequence shown here is derived from an EMBL/GenBank/DDBJ whole genome shotgun (WGS) entry which is preliminary data.</text>
</comment>
<feature type="domain" description="LysM" evidence="4">
    <location>
        <begin position="184"/>
        <end position="239"/>
    </location>
</feature>
<dbReference type="InterPro" id="IPR036779">
    <property type="entry name" value="LysM_dom_sf"/>
</dbReference>
<dbReference type="EMBL" id="PKUN01000001">
    <property type="protein sequence ID" value="PLX63518.1"/>
    <property type="molecule type" value="Genomic_DNA"/>
</dbReference>
<feature type="region of interest" description="Disordered" evidence="1">
    <location>
        <begin position="136"/>
        <end position="171"/>
    </location>
</feature>
<protein>
    <recommendedName>
        <fullName evidence="4">LysM domain-containing protein</fullName>
    </recommendedName>
</protein>
<dbReference type="Gene3D" id="1.25.40.10">
    <property type="entry name" value="Tetratricopeptide repeat domain"/>
    <property type="match status" value="1"/>
</dbReference>
<sequence>MVRKLSLAVALVLGISPFSTFAVGLGNIHLNSALNQYFDAEIDLLSVDQDEIADIKVTLASPDAFRRSGIERPFILSKLRFNAEETADGKTVIRVSSRDPIREPFLNFLIEVNWPKGKLLREYTVLLDPPVTLDRRPAPVQQAPMQRAPSRQMAAPATRTPASPGGSAVAPSDVAWAGSPSVSEYGPTQRNDTLWGIAKQVRTSGASMEQMMIALQRANPQAFINQNINNLKVGQILRVPKADEVQELSRREASIAYREQLQDWQADSKQTEMPADTADDDQPMATESPVEVTPEPAVELKIASARPSGEGEAGPSEGASQGAALEQLKQDLIASEEAKEAALQEAANVRSRVDDLESQLEDLQRLLSLKSEQLSRLQAGVAGTPEAAEEPPVMAEGAEGAAEGEGSPVMAEPEQEIALPAEGETAEADVPAVMEEAAVDAGAPEEPPVAAEPVVTEEESSPVMEEAHKTEMAAQPAETAVEPAPEEAARPTPQPAPVKDEGLLDMITGDTTMLGVAVAGIVVLLALLWVAVSRRRSSSADFQESILISTIDEGDSEQVMDEVSQEPASHPTEETSFLSDFSPSDIDALQDETCEVDPLAEADVYIAYGRYQQAEELIRQAIEKFPERPELKHKLLEILYATKDKDAFVALAESAAAEGLDRKDPIAWGKIVTMGAQLAAGHALFAGGEQAGQSELDDDELTSLENELGLDNGFDLDEVSTTVDLIDQDSTEELESVSALDLDKTSEFSELDDLDDFSLDSELLKANLDEISTDLGFEPEGSEQQSAPEADEEMLSLEDGYSLTLDADTDISMVTESGLVNEDDTDADLTLSELDTEGLLEEDSAFSIEDPLESAEMDDLKLDAESEAEQLGDAVLDFSDSLALEEGDSQIFDSLELDQDDADAPLELDESFSLDDLDQEDDSDGQIEEGGDLTDEINTKLDLARAYVDMEDADGAKSILDEVVKEGNDGQQAEARKLLDQLS</sequence>
<evidence type="ECO:0000259" key="4">
    <source>
        <dbReference type="PROSITE" id="PS51782"/>
    </source>
</evidence>
<dbReference type="InterPro" id="IPR018392">
    <property type="entry name" value="LysM"/>
</dbReference>
<evidence type="ECO:0000256" key="2">
    <source>
        <dbReference type="SAM" id="Phobius"/>
    </source>
</evidence>
<evidence type="ECO:0000313" key="5">
    <source>
        <dbReference type="EMBL" id="PLX63518.1"/>
    </source>
</evidence>
<keyword evidence="2" id="KW-0812">Transmembrane</keyword>
<feature type="region of interest" description="Disordered" evidence="1">
    <location>
        <begin position="378"/>
        <end position="409"/>
    </location>
</feature>
<dbReference type="InterPro" id="IPR011990">
    <property type="entry name" value="TPR-like_helical_dom_sf"/>
</dbReference>
<dbReference type="InterPro" id="IPR057840">
    <property type="entry name" value="FimV_N"/>
</dbReference>
<feature type="transmembrane region" description="Helical" evidence="2">
    <location>
        <begin position="513"/>
        <end position="532"/>
    </location>
</feature>
<dbReference type="Pfam" id="PF25800">
    <property type="entry name" value="FimV_N"/>
    <property type="match status" value="1"/>
</dbReference>
<feature type="region of interest" description="Disordered" evidence="1">
    <location>
        <begin position="775"/>
        <end position="794"/>
    </location>
</feature>
<keyword evidence="2" id="KW-0472">Membrane</keyword>
<gene>
    <name evidence="5" type="ORF">C0630_01030</name>
</gene>
<evidence type="ECO:0000256" key="3">
    <source>
        <dbReference type="SAM" id="SignalP"/>
    </source>
</evidence>
<feature type="region of interest" description="Disordered" evidence="1">
    <location>
        <begin position="910"/>
        <end position="935"/>
    </location>
</feature>
<name>A0A2N6D1F7_9GAMM</name>
<dbReference type="Gene3D" id="3.10.350.10">
    <property type="entry name" value="LysM domain"/>
    <property type="match status" value="1"/>
</dbReference>
<dbReference type="InterPro" id="IPR020011">
    <property type="entry name" value="FimV_C"/>
</dbReference>
<feature type="region of interest" description="Disordered" evidence="1">
    <location>
        <begin position="264"/>
        <end position="296"/>
    </location>
</feature>
<feature type="chain" id="PRO_5015008682" description="LysM domain-containing protein" evidence="3">
    <location>
        <begin position="23"/>
        <end position="983"/>
    </location>
</feature>